<evidence type="ECO:0000313" key="4">
    <source>
        <dbReference type="Proteomes" id="UP000315700"/>
    </source>
</evidence>
<protein>
    <recommendedName>
        <fullName evidence="5">Cytochrome c domain-containing protein</fullName>
    </recommendedName>
</protein>
<dbReference type="InterPro" id="IPR022655">
    <property type="entry name" value="DUF1553"/>
</dbReference>
<keyword evidence="4" id="KW-1185">Reference proteome</keyword>
<dbReference type="KEGG" id="ccos:Pan44_12950"/>
<dbReference type="PANTHER" id="PTHR35889">
    <property type="entry name" value="CYCLOINULO-OLIGOSACCHARIDE FRUCTANOTRANSFERASE-RELATED"/>
    <property type="match status" value="1"/>
</dbReference>
<proteinExistence type="predicted"/>
<dbReference type="PANTHER" id="PTHR35889:SF3">
    <property type="entry name" value="F-BOX DOMAIN-CONTAINING PROTEIN"/>
    <property type="match status" value="1"/>
</dbReference>
<evidence type="ECO:0000313" key="3">
    <source>
        <dbReference type="EMBL" id="QDT53279.1"/>
    </source>
</evidence>
<evidence type="ECO:0000259" key="2">
    <source>
        <dbReference type="Pfam" id="PF07587"/>
    </source>
</evidence>
<dbReference type="OrthoDB" id="289126at2"/>
<dbReference type="InterPro" id="IPR011444">
    <property type="entry name" value="DUF1549"/>
</dbReference>
<name>A0A517SAY3_9PLAN</name>
<feature type="domain" description="DUF1553" evidence="2">
    <location>
        <begin position="281"/>
        <end position="507"/>
    </location>
</feature>
<dbReference type="Proteomes" id="UP000315700">
    <property type="component" value="Chromosome"/>
</dbReference>
<dbReference type="RefSeq" id="WP_145028360.1">
    <property type="nucleotide sequence ID" value="NZ_CP036271.1"/>
</dbReference>
<dbReference type="EMBL" id="CP036271">
    <property type="protein sequence ID" value="QDT53279.1"/>
    <property type="molecule type" value="Genomic_DNA"/>
</dbReference>
<dbReference type="Pfam" id="PF07583">
    <property type="entry name" value="PSCyt2"/>
    <property type="match status" value="1"/>
</dbReference>
<evidence type="ECO:0008006" key="5">
    <source>
        <dbReference type="Google" id="ProtNLM"/>
    </source>
</evidence>
<evidence type="ECO:0000259" key="1">
    <source>
        <dbReference type="Pfam" id="PF07583"/>
    </source>
</evidence>
<reference evidence="3 4" key="1">
    <citation type="submission" date="2019-02" db="EMBL/GenBank/DDBJ databases">
        <title>Deep-cultivation of Planctomycetes and their phenomic and genomic characterization uncovers novel biology.</title>
        <authorList>
            <person name="Wiegand S."/>
            <person name="Jogler M."/>
            <person name="Boedeker C."/>
            <person name="Pinto D."/>
            <person name="Vollmers J."/>
            <person name="Rivas-Marin E."/>
            <person name="Kohn T."/>
            <person name="Peeters S.H."/>
            <person name="Heuer A."/>
            <person name="Rast P."/>
            <person name="Oberbeckmann S."/>
            <person name="Bunk B."/>
            <person name="Jeske O."/>
            <person name="Meyerdierks A."/>
            <person name="Storesund J.E."/>
            <person name="Kallscheuer N."/>
            <person name="Luecker S."/>
            <person name="Lage O.M."/>
            <person name="Pohl T."/>
            <person name="Merkel B.J."/>
            <person name="Hornburger P."/>
            <person name="Mueller R.-W."/>
            <person name="Bruemmer F."/>
            <person name="Labrenz M."/>
            <person name="Spormann A.M."/>
            <person name="Op den Camp H."/>
            <person name="Overmann J."/>
            <person name="Amann R."/>
            <person name="Jetten M.S.M."/>
            <person name="Mascher T."/>
            <person name="Medema M.H."/>
            <person name="Devos D.P."/>
            <person name="Kaster A.-K."/>
            <person name="Ovreas L."/>
            <person name="Rohde M."/>
            <person name="Galperin M.Y."/>
            <person name="Jogler C."/>
        </authorList>
    </citation>
    <scope>NUCLEOTIDE SEQUENCE [LARGE SCALE GENOMIC DNA]</scope>
    <source>
        <strain evidence="3 4">Pan44</strain>
    </source>
</reference>
<dbReference type="AlphaFoldDB" id="A0A517SAY3"/>
<sequence>MRLPTVVAPLAVVAAVLGVTGYAVQPPLPDRPLVSADTGGTASTIERLEGLLAKSWSAHGLTAAAPADDLTVLRRLTLALAGTVPSLEEIRRFENDTRPDRLSHWTAQLLNDVRFADYFSERLARAFVGVDGGQFIVFRRDRFTAWLSEQLKKRRPYDEMVRDMIATDGVWTDKPAVNFISAAYANDAFDENKLAGRAVRAFLGQRIDCAQCHDHPFAHWKQSEFEGLAACFGKTRMSIVGVDDGRKTPFEIEDRKTLEKRVIEPAVPFGAEWLPADGSPRKRLAAWVTHPDNRRFDRAIVNRVWGLMFGRPLIADRPVDDLPDPDDPAFNEQNAVLDVLADDFRRHGRDLRRLVAVVAGSSAFRVDSRVPENASGSTAGGCHWEVFPLVRLRPEQVVGSMLQAASIRTIDRNSHLFTRALRFFRERDFVEDFGDPGENELGERVGTVPQALLRMNGELQKDLTEPNPFNATTRIANSAPDPASCVEVAYLICLTRRPTTEESEFFTNRISEASSKKRDEAVADLIWTLFNSTEFSWNH</sequence>
<dbReference type="Pfam" id="PF07587">
    <property type="entry name" value="PSD1"/>
    <property type="match status" value="1"/>
</dbReference>
<accession>A0A517SAY3</accession>
<gene>
    <name evidence="3" type="ORF">Pan44_12950</name>
</gene>
<dbReference type="InParanoid" id="A0A517SAY3"/>
<organism evidence="3 4">
    <name type="scientific">Caulifigura coniformis</name>
    <dbReference type="NCBI Taxonomy" id="2527983"/>
    <lineage>
        <taxon>Bacteria</taxon>
        <taxon>Pseudomonadati</taxon>
        <taxon>Planctomycetota</taxon>
        <taxon>Planctomycetia</taxon>
        <taxon>Planctomycetales</taxon>
        <taxon>Planctomycetaceae</taxon>
        <taxon>Caulifigura</taxon>
    </lineage>
</organism>
<feature type="domain" description="DUF1549" evidence="1">
    <location>
        <begin position="51"/>
        <end position="236"/>
    </location>
</feature>